<dbReference type="Proteomes" id="UP000257109">
    <property type="component" value="Unassembled WGS sequence"/>
</dbReference>
<feature type="compositionally biased region" description="Basic and acidic residues" evidence="1">
    <location>
        <begin position="34"/>
        <end position="45"/>
    </location>
</feature>
<sequence>MASVPSPSPPPPRSASDSANTNQLEAATDNGVSHVEDKKPDFTDGLDHLESAQCIERFRKYDDDYAHRLMAKYFSAKSFYGGNIFDVQMAVDEEIIKSSKSFADPVVGFEEQCSNGSPPPADSPANLPNGKPAVKKN</sequence>
<dbReference type="OrthoDB" id="1669448at2759"/>
<feature type="region of interest" description="Disordered" evidence="1">
    <location>
        <begin position="110"/>
        <end position="137"/>
    </location>
</feature>
<comment type="caution">
    <text evidence="2">The sequence shown here is derived from an EMBL/GenBank/DDBJ whole genome shotgun (WGS) entry which is preliminary data.</text>
</comment>
<feature type="compositionally biased region" description="Pro residues" evidence="1">
    <location>
        <begin position="1"/>
        <end position="13"/>
    </location>
</feature>
<name>A0A371E4H0_MUCPR</name>
<feature type="non-terminal residue" evidence="2">
    <location>
        <position position="1"/>
    </location>
</feature>
<gene>
    <name evidence="2" type="ORF">CR513_60886</name>
</gene>
<dbReference type="PANTHER" id="PTHR36078">
    <property type="entry name" value="BNACNNG21220D PROTEIN"/>
    <property type="match status" value="1"/>
</dbReference>
<proteinExistence type="predicted"/>
<organism evidence="2 3">
    <name type="scientific">Mucuna pruriens</name>
    <name type="common">Velvet bean</name>
    <name type="synonym">Dolichos pruriens</name>
    <dbReference type="NCBI Taxonomy" id="157652"/>
    <lineage>
        <taxon>Eukaryota</taxon>
        <taxon>Viridiplantae</taxon>
        <taxon>Streptophyta</taxon>
        <taxon>Embryophyta</taxon>
        <taxon>Tracheophyta</taxon>
        <taxon>Spermatophyta</taxon>
        <taxon>Magnoliopsida</taxon>
        <taxon>eudicotyledons</taxon>
        <taxon>Gunneridae</taxon>
        <taxon>Pentapetalae</taxon>
        <taxon>rosids</taxon>
        <taxon>fabids</taxon>
        <taxon>Fabales</taxon>
        <taxon>Fabaceae</taxon>
        <taxon>Papilionoideae</taxon>
        <taxon>50 kb inversion clade</taxon>
        <taxon>NPAAA clade</taxon>
        <taxon>indigoferoid/millettioid clade</taxon>
        <taxon>Phaseoleae</taxon>
        <taxon>Mucuna</taxon>
    </lineage>
</organism>
<accession>A0A371E4H0</accession>
<dbReference type="AlphaFoldDB" id="A0A371E4H0"/>
<evidence type="ECO:0000256" key="1">
    <source>
        <dbReference type="SAM" id="MobiDB-lite"/>
    </source>
</evidence>
<keyword evidence="3" id="KW-1185">Reference proteome</keyword>
<dbReference type="EMBL" id="QJKJ01016484">
    <property type="protein sequence ID" value="RDX60931.1"/>
    <property type="molecule type" value="Genomic_DNA"/>
</dbReference>
<protein>
    <submittedName>
        <fullName evidence="2">Uncharacterized protein</fullName>
    </submittedName>
</protein>
<reference evidence="2" key="1">
    <citation type="submission" date="2018-05" db="EMBL/GenBank/DDBJ databases">
        <title>Draft genome of Mucuna pruriens seed.</title>
        <authorList>
            <person name="Nnadi N.E."/>
            <person name="Vos R."/>
            <person name="Hasami M.H."/>
            <person name="Devisetty U.K."/>
            <person name="Aguiy J.C."/>
        </authorList>
    </citation>
    <scope>NUCLEOTIDE SEQUENCE [LARGE SCALE GENOMIC DNA]</scope>
    <source>
        <strain evidence="2">JCA_2017</strain>
    </source>
</reference>
<feature type="region of interest" description="Disordered" evidence="1">
    <location>
        <begin position="1"/>
        <end position="45"/>
    </location>
</feature>
<dbReference type="PANTHER" id="PTHR36078:SF2">
    <property type="entry name" value="OS09G0473966 PROTEIN"/>
    <property type="match status" value="1"/>
</dbReference>
<evidence type="ECO:0000313" key="3">
    <source>
        <dbReference type="Proteomes" id="UP000257109"/>
    </source>
</evidence>
<evidence type="ECO:0000313" key="2">
    <source>
        <dbReference type="EMBL" id="RDX60931.1"/>
    </source>
</evidence>